<protein>
    <submittedName>
        <fullName evidence="1">Uncharacterized protein</fullName>
    </submittedName>
</protein>
<reference evidence="2" key="1">
    <citation type="journal article" date="2011" name="Proc. Natl. Acad. Sci. U.S.A.">
        <title>Obligate biotrophy features unraveled by the genomic analysis of rust fungi.</title>
        <authorList>
            <person name="Duplessis S."/>
            <person name="Cuomo C.A."/>
            <person name="Lin Y.-C."/>
            <person name="Aerts A."/>
            <person name="Tisserant E."/>
            <person name="Veneault-Fourrey C."/>
            <person name="Joly D.L."/>
            <person name="Hacquard S."/>
            <person name="Amselem J."/>
            <person name="Cantarel B.L."/>
            <person name="Chiu R."/>
            <person name="Coutinho P.M."/>
            <person name="Feau N."/>
            <person name="Field M."/>
            <person name="Frey P."/>
            <person name="Gelhaye E."/>
            <person name="Goldberg J."/>
            <person name="Grabherr M.G."/>
            <person name="Kodira C.D."/>
            <person name="Kohler A."/>
            <person name="Kuees U."/>
            <person name="Lindquist E.A."/>
            <person name="Lucas S.M."/>
            <person name="Mago R."/>
            <person name="Mauceli E."/>
            <person name="Morin E."/>
            <person name="Murat C."/>
            <person name="Pangilinan J.L."/>
            <person name="Park R."/>
            <person name="Pearson M."/>
            <person name="Quesneville H."/>
            <person name="Rouhier N."/>
            <person name="Sakthikumar S."/>
            <person name="Salamov A.A."/>
            <person name="Schmutz J."/>
            <person name="Selles B."/>
            <person name="Shapiro H."/>
            <person name="Tanguay P."/>
            <person name="Tuskan G.A."/>
            <person name="Henrissat B."/>
            <person name="Van de Peer Y."/>
            <person name="Rouze P."/>
            <person name="Ellis J.G."/>
            <person name="Dodds P.N."/>
            <person name="Schein J.E."/>
            <person name="Zhong S."/>
            <person name="Hamelin R.C."/>
            <person name="Grigoriev I.V."/>
            <person name="Szabo L.J."/>
            <person name="Martin F."/>
        </authorList>
    </citation>
    <scope>NUCLEOTIDE SEQUENCE [LARGE SCALE GENOMIC DNA]</scope>
    <source>
        <strain evidence="2">98AG31 / pathotype 3-4-7</strain>
    </source>
</reference>
<organism evidence="2">
    <name type="scientific">Melampsora larici-populina (strain 98AG31 / pathotype 3-4-7)</name>
    <name type="common">Poplar leaf rust fungus</name>
    <dbReference type="NCBI Taxonomy" id="747676"/>
    <lineage>
        <taxon>Eukaryota</taxon>
        <taxon>Fungi</taxon>
        <taxon>Dikarya</taxon>
        <taxon>Basidiomycota</taxon>
        <taxon>Pucciniomycotina</taxon>
        <taxon>Pucciniomycetes</taxon>
        <taxon>Pucciniales</taxon>
        <taxon>Melampsoraceae</taxon>
        <taxon>Melampsora</taxon>
    </lineage>
</organism>
<dbReference type="AlphaFoldDB" id="F4RNZ0"/>
<dbReference type="GeneID" id="18934567"/>
<dbReference type="RefSeq" id="XP_007410786.1">
    <property type="nucleotide sequence ID" value="XM_007410724.1"/>
</dbReference>
<name>F4RNZ0_MELLP</name>
<dbReference type="VEuPathDB" id="FungiDB:MELLADRAFT_87584"/>
<accession>F4RNZ0</accession>
<evidence type="ECO:0000313" key="1">
    <source>
        <dbReference type="EMBL" id="EGG05730.1"/>
    </source>
</evidence>
<gene>
    <name evidence="1" type="ORF">MELLADRAFT_87584</name>
</gene>
<evidence type="ECO:0000313" key="2">
    <source>
        <dbReference type="Proteomes" id="UP000001072"/>
    </source>
</evidence>
<keyword evidence="2" id="KW-1185">Reference proteome</keyword>
<dbReference type="InParanoid" id="F4RNZ0"/>
<proteinExistence type="predicted"/>
<dbReference type="Proteomes" id="UP000001072">
    <property type="component" value="Unassembled WGS sequence"/>
</dbReference>
<dbReference type="EMBL" id="GL883111">
    <property type="protein sequence ID" value="EGG05730.1"/>
    <property type="molecule type" value="Genomic_DNA"/>
</dbReference>
<dbReference type="HOGENOM" id="CLU_1482292_0_0_1"/>
<dbReference type="KEGG" id="mlr:MELLADRAFT_87584"/>
<sequence length="182" mass="21142">MTMPLLFSEGLILINSSSWDRFFPLHLSSLPSSFFCKKLQELSGQTHSPHTPQVRLSLSPPNLTQRSTLETKEVKSPGSLSPLALWLFFEEFHLLLFRAVPEKMRIKPYYWFHLNLAASDTIYFIRIKRIPKEPRIGFESYHFLGMEESINRISTVTSDQVTIFLFHLGARFGWVPIKIRLS</sequence>